<proteinExistence type="predicted"/>
<comment type="caution">
    <text evidence="2">The sequence shown here is derived from an EMBL/GenBank/DDBJ whole genome shotgun (WGS) entry which is preliminary data.</text>
</comment>
<name>A0AAD8AYM6_BIOPF</name>
<keyword evidence="1" id="KW-0812">Transmembrane</keyword>
<sequence length="55" mass="5701">LKEFTDNSTQTILVSTTMTGDVISAASGSADNTAIIVSLIVLAILFIAIAANKFK</sequence>
<dbReference type="Proteomes" id="UP001233172">
    <property type="component" value="Unassembled WGS sequence"/>
</dbReference>
<dbReference type="EMBL" id="JASAOG010000204">
    <property type="protein sequence ID" value="KAK0044124.1"/>
    <property type="molecule type" value="Genomic_DNA"/>
</dbReference>
<feature type="non-terminal residue" evidence="2">
    <location>
        <position position="1"/>
    </location>
</feature>
<keyword evidence="1" id="KW-1133">Transmembrane helix</keyword>
<organism evidence="2 3">
    <name type="scientific">Biomphalaria pfeifferi</name>
    <name type="common">Bloodfluke planorb</name>
    <name type="synonym">Freshwater snail</name>
    <dbReference type="NCBI Taxonomy" id="112525"/>
    <lineage>
        <taxon>Eukaryota</taxon>
        <taxon>Metazoa</taxon>
        <taxon>Spiralia</taxon>
        <taxon>Lophotrochozoa</taxon>
        <taxon>Mollusca</taxon>
        <taxon>Gastropoda</taxon>
        <taxon>Heterobranchia</taxon>
        <taxon>Euthyneura</taxon>
        <taxon>Panpulmonata</taxon>
        <taxon>Hygrophila</taxon>
        <taxon>Lymnaeoidea</taxon>
        <taxon>Planorbidae</taxon>
        <taxon>Biomphalaria</taxon>
    </lineage>
</organism>
<dbReference type="AlphaFoldDB" id="A0AAD8AYM6"/>
<evidence type="ECO:0000313" key="2">
    <source>
        <dbReference type="EMBL" id="KAK0044124.1"/>
    </source>
</evidence>
<evidence type="ECO:0000256" key="1">
    <source>
        <dbReference type="SAM" id="Phobius"/>
    </source>
</evidence>
<evidence type="ECO:0000313" key="3">
    <source>
        <dbReference type="Proteomes" id="UP001233172"/>
    </source>
</evidence>
<accession>A0AAD8AYM6</accession>
<reference evidence="2" key="2">
    <citation type="submission" date="2023-04" db="EMBL/GenBank/DDBJ databases">
        <authorList>
            <person name="Bu L."/>
            <person name="Lu L."/>
            <person name="Laidemitt M.R."/>
            <person name="Zhang S.M."/>
            <person name="Mutuku M."/>
            <person name="Mkoji G."/>
            <person name="Steinauer M."/>
            <person name="Loker E.S."/>
        </authorList>
    </citation>
    <scope>NUCLEOTIDE SEQUENCE</scope>
    <source>
        <strain evidence="2">KasaAsao</strain>
        <tissue evidence="2">Whole Snail</tissue>
    </source>
</reference>
<keyword evidence="1" id="KW-0472">Membrane</keyword>
<reference evidence="2" key="1">
    <citation type="journal article" date="2023" name="PLoS Negl. Trop. Dis.">
        <title>A genome sequence for Biomphalaria pfeifferi, the major vector snail for the human-infecting parasite Schistosoma mansoni.</title>
        <authorList>
            <person name="Bu L."/>
            <person name="Lu L."/>
            <person name="Laidemitt M.R."/>
            <person name="Zhang S.M."/>
            <person name="Mutuku M."/>
            <person name="Mkoji G."/>
            <person name="Steinauer M."/>
            <person name="Loker E.S."/>
        </authorList>
    </citation>
    <scope>NUCLEOTIDE SEQUENCE</scope>
    <source>
        <strain evidence="2">KasaAsao</strain>
    </source>
</reference>
<keyword evidence="3" id="KW-1185">Reference proteome</keyword>
<feature type="transmembrane region" description="Helical" evidence="1">
    <location>
        <begin position="33"/>
        <end position="51"/>
    </location>
</feature>
<protein>
    <submittedName>
        <fullName evidence="2">Uncharacterized protein</fullName>
    </submittedName>
</protein>
<gene>
    <name evidence="2" type="ORF">Bpfe_026458</name>
</gene>
<feature type="non-terminal residue" evidence="2">
    <location>
        <position position="55"/>
    </location>
</feature>